<feature type="domain" description="ABC transporter" evidence="9">
    <location>
        <begin position="2"/>
        <end position="235"/>
    </location>
</feature>
<dbReference type="PANTHER" id="PTHR43553">
    <property type="entry name" value="HEAVY METAL TRANSPORTER"/>
    <property type="match status" value="1"/>
</dbReference>
<comment type="subcellular location">
    <subcellularLocation>
        <location evidence="1">Cell membrane</location>
    </subcellularLocation>
</comment>
<proteinExistence type="inferred from homology"/>
<evidence type="ECO:0000256" key="1">
    <source>
        <dbReference type="ARBA" id="ARBA00004236"/>
    </source>
</evidence>
<dbReference type="CDD" id="cd03225">
    <property type="entry name" value="ABC_cobalt_CbiO_domain1"/>
    <property type="match status" value="1"/>
</dbReference>
<gene>
    <name evidence="10" type="primary">ecfA2_2</name>
    <name evidence="10" type="ORF">SDC9_20913</name>
</gene>
<evidence type="ECO:0000313" key="10">
    <source>
        <dbReference type="EMBL" id="MPL75092.1"/>
    </source>
</evidence>
<name>A0A644U8F7_9ZZZZ</name>
<evidence type="ECO:0000256" key="2">
    <source>
        <dbReference type="ARBA" id="ARBA00005417"/>
    </source>
</evidence>
<dbReference type="EC" id="3.6.3.-" evidence="10"/>
<evidence type="ECO:0000256" key="5">
    <source>
        <dbReference type="ARBA" id="ARBA00022741"/>
    </source>
</evidence>
<dbReference type="FunFam" id="3.40.50.300:FF:000224">
    <property type="entry name" value="Energy-coupling factor transporter ATP-binding protein EcfA"/>
    <property type="match status" value="1"/>
</dbReference>
<keyword evidence="7" id="KW-1278">Translocase</keyword>
<dbReference type="AlphaFoldDB" id="A0A644U8F7"/>
<dbReference type="EMBL" id="VSSQ01000085">
    <property type="protein sequence ID" value="MPL75092.1"/>
    <property type="molecule type" value="Genomic_DNA"/>
</dbReference>
<keyword evidence="6 10" id="KW-0067">ATP-binding</keyword>
<dbReference type="Gene3D" id="3.40.50.300">
    <property type="entry name" value="P-loop containing nucleotide triphosphate hydrolases"/>
    <property type="match status" value="1"/>
</dbReference>
<evidence type="ECO:0000256" key="7">
    <source>
        <dbReference type="ARBA" id="ARBA00022967"/>
    </source>
</evidence>
<comment type="caution">
    <text evidence="10">The sequence shown here is derived from an EMBL/GenBank/DDBJ whole genome shotgun (WGS) entry which is preliminary data.</text>
</comment>
<keyword evidence="8" id="KW-0472">Membrane</keyword>
<dbReference type="InterPro" id="IPR003593">
    <property type="entry name" value="AAA+_ATPase"/>
</dbReference>
<evidence type="ECO:0000256" key="8">
    <source>
        <dbReference type="ARBA" id="ARBA00023136"/>
    </source>
</evidence>
<sequence length="280" mass="30242">MLELKNISFAYKAQSPVINNVSLTIATGEFLAIAGRNGSGKTTLTRLIMALKKPTSGEITLDGKTTKKSGPADMARSIGYVFQNPDRQIFHDTVIAEVAYGPEQLGYSPDKVTEMVNQALTATGLTELASAYPATLSRGQKQRLAIASALAMEPKMLILDEPTSGQDNIERNQLMKLLADLNKQGLAILLITHDMELLAAYATRVIVMDHGTNAYDGTPATLFKNTAQLKKWGLTEPTAMNISQNLEDLGIVPTTSITDLSNHLIDMMGRSTHAKSSAAY</sequence>
<dbReference type="GO" id="GO:0043190">
    <property type="term" value="C:ATP-binding cassette (ABC) transporter complex"/>
    <property type="evidence" value="ECO:0007669"/>
    <property type="project" value="TreeGrafter"/>
</dbReference>
<keyword evidence="3" id="KW-0813">Transport</keyword>
<evidence type="ECO:0000256" key="4">
    <source>
        <dbReference type="ARBA" id="ARBA00022475"/>
    </source>
</evidence>
<dbReference type="InterPro" id="IPR003439">
    <property type="entry name" value="ABC_transporter-like_ATP-bd"/>
</dbReference>
<dbReference type="InterPro" id="IPR027417">
    <property type="entry name" value="P-loop_NTPase"/>
</dbReference>
<dbReference type="InterPro" id="IPR050095">
    <property type="entry name" value="ECF_ABC_transporter_ATP-bd"/>
</dbReference>
<accession>A0A644U8F7</accession>
<evidence type="ECO:0000256" key="6">
    <source>
        <dbReference type="ARBA" id="ARBA00022840"/>
    </source>
</evidence>
<keyword evidence="4" id="KW-1003">Cell membrane</keyword>
<dbReference type="GO" id="GO:0016887">
    <property type="term" value="F:ATP hydrolysis activity"/>
    <property type="evidence" value="ECO:0007669"/>
    <property type="project" value="InterPro"/>
</dbReference>
<dbReference type="GO" id="GO:0005524">
    <property type="term" value="F:ATP binding"/>
    <property type="evidence" value="ECO:0007669"/>
    <property type="project" value="UniProtKB-KW"/>
</dbReference>
<reference evidence="10" key="1">
    <citation type="submission" date="2019-08" db="EMBL/GenBank/DDBJ databases">
        <authorList>
            <person name="Kucharzyk K."/>
            <person name="Murdoch R.W."/>
            <person name="Higgins S."/>
            <person name="Loffler F."/>
        </authorList>
    </citation>
    <scope>NUCLEOTIDE SEQUENCE</scope>
</reference>
<keyword evidence="5" id="KW-0547">Nucleotide-binding</keyword>
<dbReference type="InterPro" id="IPR015856">
    <property type="entry name" value="ABC_transpr_CbiO/EcfA_su"/>
</dbReference>
<comment type="similarity">
    <text evidence="2">Belongs to the ABC transporter superfamily.</text>
</comment>
<dbReference type="GO" id="GO:0042626">
    <property type="term" value="F:ATPase-coupled transmembrane transporter activity"/>
    <property type="evidence" value="ECO:0007669"/>
    <property type="project" value="TreeGrafter"/>
</dbReference>
<evidence type="ECO:0000256" key="3">
    <source>
        <dbReference type="ARBA" id="ARBA00022448"/>
    </source>
</evidence>
<dbReference type="SMART" id="SM00382">
    <property type="entry name" value="AAA"/>
    <property type="match status" value="1"/>
</dbReference>
<organism evidence="10">
    <name type="scientific">bioreactor metagenome</name>
    <dbReference type="NCBI Taxonomy" id="1076179"/>
    <lineage>
        <taxon>unclassified sequences</taxon>
        <taxon>metagenomes</taxon>
        <taxon>ecological metagenomes</taxon>
    </lineage>
</organism>
<dbReference type="Pfam" id="PF00005">
    <property type="entry name" value="ABC_tran"/>
    <property type="match status" value="1"/>
</dbReference>
<dbReference type="PROSITE" id="PS50893">
    <property type="entry name" value="ABC_TRANSPORTER_2"/>
    <property type="match status" value="1"/>
</dbReference>
<keyword evidence="10" id="KW-0378">Hydrolase</keyword>
<evidence type="ECO:0000259" key="9">
    <source>
        <dbReference type="PROSITE" id="PS50893"/>
    </source>
</evidence>
<protein>
    <submittedName>
        <fullName evidence="10">Energy-coupling factor transporter ATP-binding protein EcfA2</fullName>
        <ecNumber evidence="10">3.6.3.-</ecNumber>
    </submittedName>
</protein>
<dbReference type="SUPFAM" id="SSF52540">
    <property type="entry name" value="P-loop containing nucleoside triphosphate hydrolases"/>
    <property type="match status" value="1"/>
</dbReference>